<dbReference type="InterPro" id="IPR013507">
    <property type="entry name" value="DNA_mismatch_S5_2-like"/>
</dbReference>
<dbReference type="Gene3D" id="3.30.565.10">
    <property type="entry name" value="Histidine kinase-like ATPase, C-terminal domain"/>
    <property type="match status" value="1"/>
</dbReference>
<dbReference type="SMART" id="SM00853">
    <property type="entry name" value="MutL_C"/>
    <property type="match status" value="1"/>
</dbReference>
<dbReference type="GO" id="GO:0016887">
    <property type="term" value="F:ATP hydrolysis activity"/>
    <property type="evidence" value="ECO:0007669"/>
    <property type="project" value="InterPro"/>
</dbReference>
<evidence type="ECO:0000313" key="7">
    <source>
        <dbReference type="Proteomes" id="UP000192257"/>
    </source>
</evidence>
<dbReference type="InterPro" id="IPR020568">
    <property type="entry name" value="Ribosomal_Su5_D2-typ_SF"/>
</dbReference>
<comment type="similarity">
    <text evidence="1">Belongs to the DNA mismatch repair MutL/HexB family.</text>
</comment>
<dbReference type="AlphaFoldDB" id="A0A1X0P5S1"/>
<comment type="caution">
    <text evidence="6">The sequence shown here is derived from an EMBL/GenBank/DDBJ whole genome shotgun (WGS) entry which is preliminary data.</text>
</comment>
<dbReference type="Gene3D" id="3.30.1540.20">
    <property type="entry name" value="MutL, C-terminal domain, dimerisation subdomain"/>
    <property type="match status" value="1"/>
</dbReference>
<dbReference type="InterPro" id="IPR014762">
    <property type="entry name" value="DNA_mismatch_repair_CS"/>
</dbReference>
<evidence type="ECO:0000256" key="1">
    <source>
        <dbReference type="ARBA" id="ARBA00006082"/>
    </source>
</evidence>
<dbReference type="PANTHER" id="PTHR10073:SF55">
    <property type="entry name" value="REPAIR PROTEIN PMS1, PUTATIVE-RELATED"/>
    <property type="match status" value="1"/>
</dbReference>
<dbReference type="Pfam" id="PF08676">
    <property type="entry name" value="MutL_C"/>
    <property type="match status" value="1"/>
</dbReference>
<dbReference type="SUPFAM" id="SSF55874">
    <property type="entry name" value="ATPase domain of HSP90 chaperone/DNA topoisomerase II/histidine kinase"/>
    <property type="match status" value="1"/>
</dbReference>
<keyword evidence="2" id="KW-0227">DNA damage</keyword>
<dbReference type="GeneID" id="39982482"/>
<dbReference type="OrthoDB" id="10254304at2759"/>
<evidence type="ECO:0000256" key="3">
    <source>
        <dbReference type="SAM" id="MobiDB-lite"/>
    </source>
</evidence>
<dbReference type="Gene3D" id="3.30.230.10">
    <property type="match status" value="1"/>
</dbReference>
<dbReference type="Pfam" id="PF13589">
    <property type="entry name" value="HATPase_c_3"/>
    <property type="match status" value="1"/>
</dbReference>
<gene>
    <name evidence="6" type="ORF">TM35_000045080</name>
</gene>
<dbReference type="InterPro" id="IPR042120">
    <property type="entry name" value="MutL_C_dimsub"/>
</dbReference>
<dbReference type="InterPro" id="IPR014790">
    <property type="entry name" value="MutL_C"/>
</dbReference>
<dbReference type="STRING" id="67003.A0A1X0P5S1"/>
<dbReference type="SUPFAM" id="SSF118116">
    <property type="entry name" value="DNA mismatch repair protein MutL"/>
    <property type="match status" value="1"/>
</dbReference>
<dbReference type="InterPro" id="IPR042121">
    <property type="entry name" value="MutL_C_regsub"/>
</dbReference>
<dbReference type="GO" id="GO:0030983">
    <property type="term" value="F:mismatched DNA binding"/>
    <property type="evidence" value="ECO:0007669"/>
    <property type="project" value="InterPro"/>
</dbReference>
<evidence type="ECO:0000313" key="6">
    <source>
        <dbReference type="EMBL" id="ORC92294.1"/>
    </source>
</evidence>
<evidence type="ECO:0000259" key="4">
    <source>
        <dbReference type="SMART" id="SM00853"/>
    </source>
</evidence>
<dbReference type="SUPFAM" id="SSF54211">
    <property type="entry name" value="Ribosomal protein S5 domain 2-like"/>
    <property type="match status" value="1"/>
</dbReference>
<dbReference type="InterPro" id="IPR014721">
    <property type="entry name" value="Ribsml_uS5_D2-typ_fold_subgr"/>
</dbReference>
<dbReference type="EMBL" id="NBCO01000004">
    <property type="protein sequence ID" value="ORC92294.1"/>
    <property type="molecule type" value="Genomic_DNA"/>
</dbReference>
<feature type="compositionally biased region" description="Low complexity" evidence="3">
    <location>
        <begin position="529"/>
        <end position="538"/>
    </location>
</feature>
<reference evidence="6 7" key="1">
    <citation type="submission" date="2017-03" db="EMBL/GenBank/DDBJ databases">
        <title>An alternative strategy for trypanosome survival in the mammalian bloodstream revealed through genome and transcriptome analysis of the ubiquitous bovine parasite Trypanosoma (Megatrypanum) theileri.</title>
        <authorList>
            <person name="Kelly S."/>
            <person name="Ivens A."/>
            <person name="Mott A."/>
            <person name="O'Neill E."/>
            <person name="Emms D."/>
            <person name="Macleod O."/>
            <person name="Voorheis P."/>
            <person name="Matthews J."/>
            <person name="Matthews K."/>
            <person name="Carrington M."/>
        </authorList>
    </citation>
    <scope>NUCLEOTIDE SEQUENCE [LARGE SCALE GENOMIC DNA]</scope>
    <source>
        <strain evidence="6">Edinburgh</strain>
    </source>
</reference>
<dbReference type="RefSeq" id="XP_028886360.1">
    <property type="nucleotide sequence ID" value="XM_029022702.1"/>
</dbReference>
<dbReference type="Pfam" id="PF01119">
    <property type="entry name" value="DNA_mis_repair"/>
    <property type="match status" value="1"/>
</dbReference>
<dbReference type="InterPro" id="IPR038973">
    <property type="entry name" value="MutL/Mlh/Pms-like"/>
</dbReference>
<feature type="region of interest" description="Disordered" evidence="3">
    <location>
        <begin position="440"/>
        <end position="567"/>
    </location>
</feature>
<keyword evidence="7" id="KW-1185">Reference proteome</keyword>
<feature type="domain" description="DNA mismatch repair protein S5" evidence="5">
    <location>
        <begin position="233"/>
        <end position="355"/>
    </location>
</feature>
<feature type="compositionally biased region" description="Low complexity" evidence="3">
    <location>
        <begin position="451"/>
        <end position="505"/>
    </location>
</feature>
<organism evidence="6 7">
    <name type="scientific">Trypanosoma theileri</name>
    <dbReference type="NCBI Taxonomy" id="67003"/>
    <lineage>
        <taxon>Eukaryota</taxon>
        <taxon>Discoba</taxon>
        <taxon>Euglenozoa</taxon>
        <taxon>Kinetoplastea</taxon>
        <taxon>Metakinetoplastina</taxon>
        <taxon>Trypanosomatida</taxon>
        <taxon>Trypanosomatidae</taxon>
        <taxon>Trypanosoma</taxon>
    </lineage>
</organism>
<dbReference type="PROSITE" id="PS00058">
    <property type="entry name" value="DNA_MISMATCH_REPAIR_1"/>
    <property type="match status" value="1"/>
</dbReference>
<dbReference type="FunFam" id="3.30.230.10:FF:000138">
    <property type="entry name" value="DNA mismatch repair protein MutL"/>
    <property type="match status" value="1"/>
</dbReference>
<accession>A0A1X0P5S1</accession>
<evidence type="ECO:0000259" key="5">
    <source>
        <dbReference type="SMART" id="SM01340"/>
    </source>
</evidence>
<name>A0A1X0P5S1_9TRYP</name>
<dbReference type="VEuPathDB" id="TriTrypDB:TM35_000045080"/>
<proteinExistence type="inferred from homology"/>
<dbReference type="GO" id="GO:0005524">
    <property type="term" value="F:ATP binding"/>
    <property type="evidence" value="ECO:0007669"/>
    <property type="project" value="InterPro"/>
</dbReference>
<dbReference type="NCBIfam" id="TIGR00585">
    <property type="entry name" value="mutl"/>
    <property type="match status" value="1"/>
</dbReference>
<dbReference type="InterPro" id="IPR036890">
    <property type="entry name" value="HATPase_C_sf"/>
</dbReference>
<dbReference type="GO" id="GO:0006298">
    <property type="term" value="P:mismatch repair"/>
    <property type="evidence" value="ECO:0007669"/>
    <property type="project" value="InterPro"/>
</dbReference>
<feature type="domain" description="MutL C-terminal dimerisation" evidence="4">
    <location>
        <begin position="633"/>
        <end position="774"/>
    </location>
</feature>
<feature type="compositionally biased region" description="Basic and acidic residues" evidence="3">
    <location>
        <begin position="440"/>
        <end position="450"/>
    </location>
</feature>
<dbReference type="GO" id="GO:0032389">
    <property type="term" value="C:MutLalpha complex"/>
    <property type="evidence" value="ECO:0007669"/>
    <property type="project" value="TreeGrafter"/>
</dbReference>
<dbReference type="InterPro" id="IPR037198">
    <property type="entry name" value="MutL_C_sf"/>
</dbReference>
<dbReference type="GO" id="GO:0140664">
    <property type="term" value="F:ATP-dependent DNA damage sensor activity"/>
    <property type="evidence" value="ECO:0007669"/>
    <property type="project" value="InterPro"/>
</dbReference>
<evidence type="ECO:0000256" key="2">
    <source>
        <dbReference type="ARBA" id="ARBA00022763"/>
    </source>
</evidence>
<dbReference type="Gene3D" id="3.30.1370.100">
    <property type="entry name" value="MutL, C-terminal domain, regulatory subdomain"/>
    <property type="match status" value="1"/>
</dbReference>
<dbReference type="SMART" id="SM01340">
    <property type="entry name" value="DNA_mis_repair"/>
    <property type="match status" value="1"/>
</dbReference>
<sequence length="821" mass="90414">MITRLDAASARKLSAGQVITDLSSVLKELVENSLDAGSRTITIRIENHGLDKIMVDDDGSGMAVGDLLNSEGTVRDDVSVPLLVCRATTKYKNEENTAVAQVRDSLGFRGEALHCLANLSEVTIHTMTPNTQPSTISIAYDIKTHSTSVKVTRERQQPGTTVVVEKLFAALPVRHGEFNKNRKKQLLAATSLMKQYAISHPQVRLLMTHYATPQSAPTTLVSLTGTNDMQRALAEAYGGRYLASMARVEWNCSFATITGFVSKSNAGRLSSDMQILALDGRLVDLPLISKAISDAYAECQPNAAQRVYPVFFLHLVCVDSLPYDVNLAPNKRKVFFMEEEKHAEEVRSQAMLTFRASSESINVERHVRIEQTKQADWRATRNTQLTRIPVSATSLTQFTYRRAEPTPAHSSFEADTSGSVGMSDMCSSLYQSFTKETMDSSKKANSDKGSNESQSKSSCSSSSSSTDSSSCSGRNNSCGCASNRSSKRSSCSSTGTSPVSSRCSSVIGESNREDVSSLHARKRERLEGSPDFSSSYSVSKDDDDEDGDDKYESPIVLTDETNQPRPAGLRTGMRFPSFNELAQQPLIHGISESIPLNLPQGRKGKRMFAGLTEQTEKELAMHLEKSSFKNMTIHGQFNHGFIIASLNDDLFVIDQHAADEKFNYETLMREYVAKPQPLVTCVPVPMDPQDVDLAVEHSEELRKHGFIVKRGEDANKLLVSAVPVLPYEVVGPHDVMELVQQLVHYGTITKPMRCVWHSMATKACRSSIMIGTVLSEKTMRSIVSRLGELEQPWNCPHGRPTLRHVGCISSLMNLGDIEITK</sequence>
<protein>
    <submittedName>
        <fullName evidence="6">Mismatch repair protein PMS1</fullName>
    </submittedName>
</protein>
<dbReference type="Proteomes" id="UP000192257">
    <property type="component" value="Unassembled WGS sequence"/>
</dbReference>
<dbReference type="PANTHER" id="PTHR10073">
    <property type="entry name" value="DNA MISMATCH REPAIR PROTEIN MLH, PMS, MUTL"/>
    <property type="match status" value="1"/>
</dbReference>
<dbReference type="InterPro" id="IPR002099">
    <property type="entry name" value="MutL/Mlh/PMS"/>
</dbReference>